<dbReference type="InterPro" id="IPR013083">
    <property type="entry name" value="Znf_RING/FYVE/PHD"/>
</dbReference>
<keyword evidence="1" id="KW-0862">Zinc</keyword>
<dbReference type="Gene3D" id="3.30.40.10">
    <property type="entry name" value="Zinc/RING finger domain, C3HC4 (zinc finger)"/>
    <property type="match status" value="1"/>
</dbReference>
<keyword evidence="1" id="KW-0863">Zinc-finger</keyword>
<reference evidence="4" key="1">
    <citation type="journal article" date="2005" name="J. Invertebr. Pathol.">
        <title>Molecular characterization of Agrotis segetum nucleopolyhedrovirus from Poland.</title>
        <authorList>
            <person name="Jakubowska A."/>
            <person name="van Oers M.M."/>
            <person name="Ziemnicka J."/>
            <person name="Lipa J.J."/>
            <person name="Vlak J.M."/>
        </authorList>
    </citation>
    <scope>NUCLEOTIDE SEQUENCE [LARGE SCALE GENOMIC DNA]</scope>
</reference>
<dbReference type="InterPro" id="IPR007954">
    <property type="entry name" value="Baculo_IE-1"/>
</dbReference>
<protein>
    <submittedName>
        <fullName evidence="3">Exon-0</fullName>
    </submittedName>
</protein>
<dbReference type="GO" id="GO:0008270">
    <property type="term" value="F:zinc ion binding"/>
    <property type="evidence" value="ECO:0007669"/>
    <property type="project" value="UniProtKB-KW"/>
</dbReference>
<dbReference type="EMBL" id="DQ123841">
    <property type="protein sequence ID" value="AAZ38318.1"/>
    <property type="molecule type" value="Genomic_DNA"/>
</dbReference>
<name>Q287C0_NPVAS</name>
<dbReference type="InterPro" id="IPR001841">
    <property type="entry name" value="Znf_RING"/>
</dbReference>
<keyword evidence="1" id="KW-0479">Metal-binding</keyword>
<dbReference type="RefSeq" id="YP_529822.1">
    <property type="nucleotide sequence ID" value="NC_007921.1"/>
</dbReference>
<dbReference type="KEGG" id="vg:3974394"/>
<feature type="domain" description="RING-type" evidence="2">
    <location>
        <begin position="181"/>
        <end position="226"/>
    </location>
</feature>
<evidence type="ECO:0000256" key="1">
    <source>
        <dbReference type="PROSITE-ProRule" id="PRU00175"/>
    </source>
</evidence>
<dbReference type="GeneID" id="3974394"/>
<evidence type="ECO:0000313" key="4">
    <source>
        <dbReference type="Proteomes" id="UP000204644"/>
    </source>
</evidence>
<dbReference type="Pfam" id="PF05290">
    <property type="entry name" value="Baculo_IE-1"/>
    <property type="match status" value="1"/>
</dbReference>
<keyword evidence="4" id="KW-1185">Reference proteome</keyword>
<dbReference type="PROSITE" id="PS50089">
    <property type="entry name" value="ZF_RING_2"/>
    <property type="match status" value="1"/>
</dbReference>
<accession>Q287C0</accession>
<evidence type="ECO:0000313" key="3">
    <source>
        <dbReference type="EMBL" id="AAZ38318.1"/>
    </source>
</evidence>
<sequence length="239" mass="27773">MIRSDEIKTVYDNELGTQIFSNFVFAHLYTPDLPLNLKAHQKIKEAAFKIVQDMYQQSYNCALDGLLYFRDTDETEVALPGDKCTHYLIADIKNVIGVIEHLKSQPKFQYNMFIFLPYIRQLRIINDLFANDYCCTAIVKFNANALAALCEEGDKYLHVIKLMKERMHLINVFTNPKIYQCNICQETSSEPHFLKPNECCGYSMCNLCYANLWKFCNMYPVCPVCKTSFKSSKKIVDRD</sequence>
<dbReference type="OrthoDB" id="14620at10239"/>
<organism evidence="3 4">
    <name type="scientific">Agrotis segetum nuclear polyhedrosis virus</name>
    <name type="common">AsNPV</name>
    <dbReference type="NCBI Taxonomy" id="1962501"/>
    <lineage>
        <taxon>Viruses</taxon>
        <taxon>Viruses incertae sedis</taxon>
        <taxon>Naldaviricetes</taxon>
        <taxon>Lefavirales</taxon>
        <taxon>Baculoviridae</taxon>
        <taxon>Alphabaculovirus</taxon>
        <taxon>Alphabaculovirus agsegetum</taxon>
    </lineage>
</organism>
<organismHost>
    <name type="scientific">Lepidoptera</name>
    <name type="common">moths &amp; butterflies</name>
    <dbReference type="NCBI Taxonomy" id="7088"/>
</organismHost>
<dbReference type="Proteomes" id="UP000204644">
    <property type="component" value="Segment"/>
</dbReference>
<evidence type="ECO:0000259" key="2">
    <source>
        <dbReference type="PROSITE" id="PS50089"/>
    </source>
</evidence>
<proteinExistence type="predicted"/>
<dbReference type="SUPFAM" id="SSF57850">
    <property type="entry name" value="RING/U-box"/>
    <property type="match status" value="1"/>
</dbReference>
<reference evidence="3 4" key="2">
    <citation type="journal article" date="2006" name="J. Gen. Virol.">
        <title>Genome sequence of an enhancin gene-rich nucleopolyhedrovirus (NPV) from Agrotis segetum: collinearity with Spodoptera exigua multiple NPV.</title>
        <authorList>
            <person name="Jakubowska A.K."/>
            <person name="Peters S.A."/>
            <person name="Ziemnicka J."/>
            <person name="Vlak J.M."/>
            <person name="van Oers M.M."/>
        </authorList>
    </citation>
    <scope>NUCLEOTIDE SEQUENCE [LARGE SCALE GENOMIC DNA]</scope>
</reference>